<name>A0A5Q4ZPT3_9BURK</name>
<evidence type="ECO:0000313" key="2">
    <source>
        <dbReference type="EMBL" id="VVD30440.1"/>
    </source>
</evidence>
<reference evidence="2 3" key="1">
    <citation type="submission" date="2019-08" db="EMBL/GenBank/DDBJ databases">
        <authorList>
            <person name="Herpell B J."/>
        </authorList>
    </citation>
    <scope>NUCLEOTIDE SEQUENCE [LARGE SCALE GENOMIC DNA]</scope>
    <source>
        <strain evidence="3">Msb3</strain>
    </source>
</reference>
<dbReference type="AlphaFoldDB" id="A0A5Q4ZPT3"/>
<feature type="region of interest" description="Disordered" evidence="1">
    <location>
        <begin position="1"/>
        <end position="22"/>
    </location>
</feature>
<dbReference type="KEGG" id="pdio:PDMSB3_3990"/>
<evidence type="ECO:0000313" key="3">
    <source>
        <dbReference type="Proteomes" id="UP000325811"/>
    </source>
</evidence>
<organism evidence="2 3">
    <name type="scientific">Paraburkholderia dioscoreae</name>
    <dbReference type="NCBI Taxonomy" id="2604047"/>
    <lineage>
        <taxon>Bacteria</taxon>
        <taxon>Pseudomonadati</taxon>
        <taxon>Pseudomonadota</taxon>
        <taxon>Betaproteobacteria</taxon>
        <taxon>Burkholderiales</taxon>
        <taxon>Burkholderiaceae</taxon>
        <taxon>Paraburkholderia</taxon>
    </lineage>
</organism>
<proteinExistence type="predicted"/>
<sequence length="68" mass="7147">MPLAPRAFGVAASESPASERRDLTPAYRLEPVAWNSPAARLTAPALCRSSRRAASSAVLAELQDHGSS</sequence>
<keyword evidence="3" id="KW-1185">Reference proteome</keyword>
<protein>
    <submittedName>
        <fullName evidence="2">Uncharacterized protein</fullName>
    </submittedName>
</protein>
<accession>A0A5Q4ZPT3</accession>
<dbReference type="EMBL" id="LR699553">
    <property type="protein sequence ID" value="VVD30440.1"/>
    <property type="molecule type" value="Genomic_DNA"/>
</dbReference>
<gene>
    <name evidence="2" type="ORF">PDMSB3_3990</name>
</gene>
<evidence type="ECO:0000256" key="1">
    <source>
        <dbReference type="SAM" id="MobiDB-lite"/>
    </source>
</evidence>
<dbReference type="Proteomes" id="UP000325811">
    <property type="component" value="Chromosome I"/>
</dbReference>